<evidence type="ECO:0000313" key="3">
    <source>
        <dbReference type="Proteomes" id="UP001189429"/>
    </source>
</evidence>
<organism evidence="2 3">
    <name type="scientific">Prorocentrum cordatum</name>
    <dbReference type="NCBI Taxonomy" id="2364126"/>
    <lineage>
        <taxon>Eukaryota</taxon>
        <taxon>Sar</taxon>
        <taxon>Alveolata</taxon>
        <taxon>Dinophyceae</taxon>
        <taxon>Prorocentrales</taxon>
        <taxon>Prorocentraceae</taxon>
        <taxon>Prorocentrum</taxon>
    </lineage>
</organism>
<dbReference type="EMBL" id="CAUYUJ010002384">
    <property type="protein sequence ID" value="CAK0800532.1"/>
    <property type="molecule type" value="Genomic_DNA"/>
</dbReference>
<sequence length="349" mass="39071">MRKHQEHRQGADQGSKIWKRIDSGSVASAHGIGSIEPGTFWQQPDNNECKVEICHLVRGTDANIMDAEKSDYIAMDEVRHDRRLDRDTWRPVTGFDNDKHEALSIEDSRACLSHRVNFCMMKPTSETVEFKHSAISEDKWPQLIAAIVHDWNAVAGIKGITAKARRAAHGFNYPDIMEAERRCPTPQLATIHIATQAMADRGFEANADDVAAAPTQGDPIRRTASLHAEPPAGGHLEALGATAGSLRLDREGYHLISGRAARRSAMFYQPTKMNYRISIYDPRFSCLFHDAQRQDKGELIAQGIAILEMDNALPDGTRKRAERGDGSRVGTERYMREKLNRIELKHGLL</sequence>
<dbReference type="Proteomes" id="UP001189429">
    <property type="component" value="Unassembled WGS sequence"/>
</dbReference>
<comment type="caution">
    <text evidence="2">The sequence shown here is derived from an EMBL/GenBank/DDBJ whole genome shotgun (WGS) entry which is preliminary data.</text>
</comment>
<keyword evidence="3" id="KW-1185">Reference proteome</keyword>
<name>A0ABN9Q7P6_9DINO</name>
<protein>
    <submittedName>
        <fullName evidence="2">Uncharacterized protein</fullName>
    </submittedName>
</protein>
<evidence type="ECO:0000313" key="2">
    <source>
        <dbReference type="EMBL" id="CAK0800532.1"/>
    </source>
</evidence>
<gene>
    <name evidence="2" type="ORF">PCOR1329_LOCUS8666</name>
</gene>
<feature type="region of interest" description="Disordered" evidence="1">
    <location>
        <begin position="1"/>
        <end position="20"/>
    </location>
</feature>
<evidence type="ECO:0000256" key="1">
    <source>
        <dbReference type="SAM" id="MobiDB-lite"/>
    </source>
</evidence>
<proteinExistence type="predicted"/>
<accession>A0ABN9Q7P6</accession>
<reference evidence="2" key="1">
    <citation type="submission" date="2023-10" db="EMBL/GenBank/DDBJ databases">
        <authorList>
            <person name="Chen Y."/>
            <person name="Shah S."/>
            <person name="Dougan E. K."/>
            <person name="Thang M."/>
            <person name="Chan C."/>
        </authorList>
    </citation>
    <scope>NUCLEOTIDE SEQUENCE [LARGE SCALE GENOMIC DNA]</scope>
</reference>